<evidence type="ECO:0000313" key="5">
    <source>
        <dbReference type="Proteomes" id="UP000509383"/>
    </source>
</evidence>
<dbReference type="InterPro" id="IPR038137">
    <property type="entry name" value="Excisionase-like_sf"/>
</dbReference>
<dbReference type="InterPro" id="IPR009061">
    <property type="entry name" value="DNA-bd_dom_put_sf"/>
</dbReference>
<accession>A0A6J4EAR7</accession>
<reference evidence="4 5" key="1">
    <citation type="submission" date="2020-05" db="EMBL/GenBank/DDBJ databases">
        <title>Characterization of novel class B3 metallo-beta-lactamase from novel Pseudomonas species.</title>
        <authorList>
            <person name="Yamada K."/>
            <person name="Aoki K."/>
            <person name="Ishii Y."/>
        </authorList>
    </citation>
    <scope>NUCLEOTIDE SEQUENCE [LARGE SCALE GENOMIC DNA]</scope>
    <source>
        <strain evidence="4 5">TUM18999</strain>
    </source>
</reference>
<proteinExistence type="predicted"/>
<evidence type="ECO:0000259" key="3">
    <source>
        <dbReference type="Pfam" id="PF07825"/>
    </source>
</evidence>
<dbReference type="Pfam" id="PF07825">
    <property type="entry name" value="Exc"/>
    <property type="match status" value="1"/>
</dbReference>
<dbReference type="GO" id="GO:0003677">
    <property type="term" value="F:DNA binding"/>
    <property type="evidence" value="ECO:0007669"/>
    <property type="project" value="UniProtKB-KW"/>
</dbReference>
<dbReference type="GO" id="GO:0006310">
    <property type="term" value="P:DNA recombination"/>
    <property type="evidence" value="ECO:0007669"/>
    <property type="project" value="UniProtKB-KW"/>
</dbReference>
<dbReference type="RefSeq" id="WP_173176204.1">
    <property type="nucleotide sequence ID" value="NZ_AP023189.1"/>
</dbReference>
<organism evidence="4 5">
    <name type="scientific">Pseudomonas tohonis</name>
    <dbReference type="NCBI Taxonomy" id="2725477"/>
    <lineage>
        <taxon>Bacteria</taxon>
        <taxon>Pseudomonadati</taxon>
        <taxon>Pseudomonadota</taxon>
        <taxon>Gammaproteobacteria</taxon>
        <taxon>Pseudomonadales</taxon>
        <taxon>Pseudomonadaceae</taxon>
        <taxon>Pseudomonas</taxon>
    </lineage>
</organism>
<evidence type="ECO:0000256" key="1">
    <source>
        <dbReference type="ARBA" id="ARBA00023125"/>
    </source>
</evidence>
<evidence type="ECO:0000313" key="4">
    <source>
        <dbReference type="EMBL" id="BCG26505.1"/>
    </source>
</evidence>
<feature type="domain" description="Excisionase-like" evidence="3">
    <location>
        <begin position="4"/>
        <end position="76"/>
    </location>
</feature>
<dbReference type="SUPFAM" id="SSF46955">
    <property type="entry name" value="Putative DNA-binding domain"/>
    <property type="match status" value="1"/>
</dbReference>
<gene>
    <name evidence="4" type="primary">xis</name>
    <name evidence="4" type="ORF">TUM18999_46960</name>
</gene>
<name>A0A6J4EAR7_9PSED</name>
<keyword evidence="1" id="KW-0238">DNA-binding</keyword>
<protein>
    <submittedName>
        <fullName evidence="4">Excisionase</fullName>
    </submittedName>
</protein>
<dbReference type="KEGG" id="ptw:TUM18999_46960"/>
<keyword evidence="2" id="KW-0233">DNA recombination</keyword>
<dbReference type="AlphaFoldDB" id="A0A6J4EAR7"/>
<dbReference type="Proteomes" id="UP000509383">
    <property type="component" value="Chromosome"/>
</dbReference>
<dbReference type="Gene3D" id="1.10.1660.20">
    <property type="match status" value="1"/>
</dbReference>
<dbReference type="EMBL" id="AP023189">
    <property type="protein sequence ID" value="BCG26505.1"/>
    <property type="molecule type" value="Genomic_DNA"/>
</dbReference>
<dbReference type="InterPro" id="IPR012884">
    <property type="entry name" value="Excisionase-like"/>
</dbReference>
<sequence length="79" mass="8892">MSLMTLEEWAAEQFRTPPSANTLRKWAREGRIQPPPRKCGRSYYVESEAHYFEPAPAPRVPGGTLLSRIEIARHGAKAA</sequence>
<evidence type="ECO:0000256" key="2">
    <source>
        <dbReference type="ARBA" id="ARBA00023172"/>
    </source>
</evidence>